<feature type="domain" description="N-acetyltransferase" evidence="1">
    <location>
        <begin position="1"/>
        <end position="137"/>
    </location>
</feature>
<dbReference type="InterPro" id="IPR016181">
    <property type="entry name" value="Acyl_CoA_acyltransferase"/>
</dbReference>
<dbReference type="EMBL" id="JAATJJ010000002">
    <property type="protein sequence ID" value="NJB72644.1"/>
    <property type="molecule type" value="Genomic_DNA"/>
</dbReference>
<dbReference type="RefSeq" id="WP_167965878.1">
    <property type="nucleotide sequence ID" value="NZ_JAATJJ010000002.1"/>
</dbReference>
<dbReference type="Pfam" id="PF00583">
    <property type="entry name" value="Acetyltransf_1"/>
    <property type="match status" value="1"/>
</dbReference>
<protein>
    <submittedName>
        <fullName evidence="2">Ribosomal-protein-alanine N-acetyltransferase</fullName>
        <ecNumber evidence="2">2.3.1.267</ecNumber>
    </submittedName>
</protein>
<keyword evidence="3" id="KW-1185">Reference proteome</keyword>
<dbReference type="Proteomes" id="UP000590442">
    <property type="component" value="Unassembled WGS sequence"/>
</dbReference>
<sequence>MRKKIEYLLSNLNNKLEGNFLKMQEKSIAEYANKIVSNANIVPILEQDKLEAFIAFYDNDPKKEIAYLSMLAVDYGSLGKSYGKVLMETAINILRKKGFRYFDIDIDVDNSIAIDFAKRYGFKIMERGEKIRVRRVL</sequence>
<reference evidence="2 3" key="1">
    <citation type="submission" date="2020-03" db="EMBL/GenBank/DDBJ databases">
        <title>Genomic Encyclopedia of Type Strains, Phase IV (KMG-IV): sequencing the most valuable type-strain genomes for metagenomic binning, comparative biology and taxonomic classification.</title>
        <authorList>
            <person name="Goeker M."/>
        </authorList>
    </citation>
    <scope>NUCLEOTIDE SEQUENCE [LARGE SCALE GENOMIC DNA]</scope>
    <source>
        <strain evidence="2 3">DSM 29762</strain>
    </source>
</reference>
<dbReference type="GO" id="GO:0008999">
    <property type="term" value="F:protein-N-terminal-alanine acetyltransferase activity"/>
    <property type="evidence" value="ECO:0007669"/>
    <property type="project" value="UniProtKB-EC"/>
</dbReference>
<comment type="caution">
    <text evidence="2">The sequence shown here is derived from an EMBL/GenBank/DDBJ whole genome shotgun (WGS) entry which is preliminary data.</text>
</comment>
<dbReference type="InterPro" id="IPR000182">
    <property type="entry name" value="GNAT_dom"/>
</dbReference>
<dbReference type="Gene3D" id="3.40.630.30">
    <property type="match status" value="1"/>
</dbReference>
<dbReference type="PROSITE" id="PS51186">
    <property type="entry name" value="GNAT"/>
    <property type="match status" value="1"/>
</dbReference>
<evidence type="ECO:0000313" key="2">
    <source>
        <dbReference type="EMBL" id="NJB72644.1"/>
    </source>
</evidence>
<proteinExistence type="predicted"/>
<keyword evidence="2" id="KW-0012">Acyltransferase</keyword>
<dbReference type="CDD" id="cd04301">
    <property type="entry name" value="NAT_SF"/>
    <property type="match status" value="1"/>
</dbReference>
<dbReference type="EC" id="2.3.1.267" evidence="2"/>
<keyword evidence="2" id="KW-0808">Transferase</keyword>
<dbReference type="AlphaFoldDB" id="A0A846R5I9"/>
<organism evidence="2 3">
    <name type="scientific">Saonia flava</name>
    <dbReference type="NCBI Taxonomy" id="523696"/>
    <lineage>
        <taxon>Bacteria</taxon>
        <taxon>Pseudomonadati</taxon>
        <taxon>Bacteroidota</taxon>
        <taxon>Flavobacteriia</taxon>
        <taxon>Flavobacteriales</taxon>
        <taxon>Flavobacteriaceae</taxon>
        <taxon>Saonia</taxon>
    </lineage>
</organism>
<evidence type="ECO:0000313" key="3">
    <source>
        <dbReference type="Proteomes" id="UP000590442"/>
    </source>
</evidence>
<dbReference type="SUPFAM" id="SSF55729">
    <property type="entry name" value="Acyl-CoA N-acyltransferases (Nat)"/>
    <property type="match status" value="1"/>
</dbReference>
<name>A0A846R5I9_9FLAO</name>
<accession>A0A846R5I9</accession>
<gene>
    <name evidence="2" type="ORF">GGR42_003135</name>
</gene>
<evidence type="ECO:0000259" key="1">
    <source>
        <dbReference type="PROSITE" id="PS51186"/>
    </source>
</evidence>